<sequence>MTNELQSELEVAVVLQRMETEAPRFNVRHIPCEESITWGAKRARSFSQNLCCESTCLITSPGKKTTQ</sequence>
<comment type="caution">
    <text evidence="1">The sequence shown here is derived from an EMBL/GenBank/DDBJ whole genome shotgun (WGS) entry which is preliminary data.</text>
</comment>
<dbReference type="EMBL" id="BEZZ01000037">
    <property type="protein sequence ID" value="GCC23747.1"/>
    <property type="molecule type" value="Genomic_DNA"/>
</dbReference>
<proteinExistence type="predicted"/>
<evidence type="ECO:0000313" key="1">
    <source>
        <dbReference type="EMBL" id="GCC23747.1"/>
    </source>
</evidence>
<protein>
    <submittedName>
        <fullName evidence="1">Uncharacterized protein</fullName>
    </submittedName>
</protein>
<reference evidence="1 2" key="1">
    <citation type="journal article" date="2018" name="Nat. Ecol. Evol.">
        <title>Shark genomes provide insights into elasmobranch evolution and the origin of vertebrates.</title>
        <authorList>
            <person name="Hara Y"/>
            <person name="Yamaguchi K"/>
            <person name="Onimaru K"/>
            <person name="Kadota M"/>
            <person name="Koyanagi M"/>
            <person name="Keeley SD"/>
            <person name="Tatsumi K"/>
            <person name="Tanaka K"/>
            <person name="Motone F"/>
            <person name="Kageyama Y"/>
            <person name="Nozu R"/>
            <person name="Adachi N"/>
            <person name="Nishimura O"/>
            <person name="Nakagawa R"/>
            <person name="Tanegashima C"/>
            <person name="Kiyatake I"/>
            <person name="Matsumoto R"/>
            <person name="Murakumo K"/>
            <person name="Nishida K"/>
            <person name="Terakita A"/>
            <person name="Kuratani S"/>
            <person name="Sato K"/>
            <person name="Hyodo S Kuraku.S."/>
        </authorList>
    </citation>
    <scope>NUCLEOTIDE SEQUENCE [LARGE SCALE GENOMIC DNA]</scope>
</reference>
<organism evidence="1 2">
    <name type="scientific">Chiloscyllium punctatum</name>
    <name type="common">Brownbanded bambooshark</name>
    <name type="synonym">Hemiscyllium punctatum</name>
    <dbReference type="NCBI Taxonomy" id="137246"/>
    <lineage>
        <taxon>Eukaryota</taxon>
        <taxon>Metazoa</taxon>
        <taxon>Chordata</taxon>
        <taxon>Craniata</taxon>
        <taxon>Vertebrata</taxon>
        <taxon>Chondrichthyes</taxon>
        <taxon>Elasmobranchii</taxon>
        <taxon>Galeomorphii</taxon>
        <taxon>Galeoidea</taxon>
        <taxon>Orectolobiformes</taxon>
        <taxon>Hemiscylliidae</taxon>
        <taxon>Chiloscyllium</taxon>
    </lineage>
</organism>
<dbReference type="AlphaFoldDB" id="A0A401S027"/>
<keyword evidence="2" id="KW-1185">Reference proteome</keyword>
<gene>
    <name evidence="1" type="ORF">chiPu_0002145</name>
</gene>
<name>A0A401S027_CHIPU</name>
<evidence type="ECO:0000313" key="2">
    <source>
        <dbReference type="Proteomes" id="UP000287033"/>
    </source>
</evidence>
<accession>A0A401S027</accession>
<dbReference type="Proteomes" id="UP000287033">
    <property type="component" value="Unassembled WGS sequence"/>
</dbReference>